<feature type="region of interest" description="Disordered" evidence="4">
    <location>
        <begin position="133"/>
        <end position="165"/>
    </location>
</feature>
<keyword evidence="2" id="KW-0866">Nonsense-mediated mRNA decay</keyword>
<dbReference type="OrthoDB" id="10253342at2759"/>
<dbReference type="VEuPathDB" id="AmoebaDB:NF0024540"/>
<dbReference type="VEuPathDB" id="AmoebaDB:NF0024550"/>
<organism evidence="5 6">
    <name type="scientific">Naegleria fowleri</name>
    <name type="common">Brain eating amoeba</name>
    <dbReference type="NCBI Taxonomy" id="5763"/>
    <lineage>
        <taxon>Eukaryota</taxon>
        <taxon>Discoba</taxon>
        <taxon>Heterolobosea</taxon>
        <taxon>Tetramitia</taxon>
        <taxon>Eutetramitia</taxon>
        <taxon>Vahlkampfiidae</taxon>
        <taxon>Naegleria</taxon>
    </lineage>
</organism>
<evidence type="ECO:0000313" key="6">
    <source>
        <dbReference type="Proteomes" id="UP000444721"/>
    </source>
</evidence>
<dbReference type="PANTHER" id="PTHR13091:SF0">
    <property type="entry name" value="NONSENSE-MEDIATED MRNA DECAY FACTOR SMG8"/>
    <property type="match status" value="1"/>
</dbReference>
<feature type="compositionally biased region" description="Polar residues" evidence="4">
    <location>
        <begin position="56"/>
        <end position="69"/>
    </location>
</feature>
<keyword evidence="6" id="KW-1185">Reference proteome</keyword>
<dbReference type="Proteomes" id="UP000444721">
    <property type="component" value="Unassembled WGS sequence"/>
</dbReference>
<evidence type="ECO:0000256" key="2">
    <source>
        <dbReference type="ARBA" id="ARBA00023161"/>
    </source>
</evidence>
<dbReference type="RefSeq" id="XP_044567545.1">
    <property type="nucleotide sequence ID" value="XM_044701150.1"/>
</dbReference>
<feature type="compositionally biased region" description="Gly residues" evidence="4">
    <location>
        <begin position="70"/>
        <end position="80"/>
    </location>
</feature>
<comment type="caution">
    <text evidence="5">The sequence shown here is derived from an EMBL/GenBank/DDBJ whole genome shotgun (WGS) entry which is preliminary data.</text>
</comment>
<dbReference type="GeneID" id="68118026"/>
<evidence type="ECO:0000313" key="5">
    <source>
        <dbReference type="EMBL" id="KAF0982832.1"/>
    </source>
</evidence>
<evidence type="ECO:0000256" key="1">
    <source>
        <dbReference type="ARBA" id="ARBA00006443"/>
    </source>
</evidence>
<evidence type="ECO:0000256" key="4">
    <source>
        <dbReference type="SAM" id="MobiDB-lite"/>
    </source>
</evidence>
<gene>
    <name evidence="5" type="ORF">FDP41_010811</name>
</gene>
<feature type="compositionally biased region" description="Low complexity" evidence="4">
    <location>
        <begin position="139"/>
        <end position="154"/>
    </location>
</feature>
<protein>
    <recommendedName>
        <fullName evidence="3">Nonsense-mediated mRNA decay factor SMG8</fullName>
    </recommendedName>
</protein>
<dbReference type="AlphaFoldDB" id="A0A6A5C7I0"/>
<reference evidence="5 6" key="1">
    <citation type="journal article" date="2019" name="Sci. Rep.">
        <title>Nanopore sequencing improves the draft genome of the human pathogenic amoeba Naegleria fowleri.</title>
        <authorList>
            <person name="Liechti N."/>
            <person name="Schurch N."/>
            <person name="Bruggmann R."/>
            <person name="Wittwer M."/>
        </authorList>
    </citation>
    <scope>NUCLEOTIDE SEQUENCE [LARGE SCALE GENOMIC DNA]</scope>
    <source>
        <strain evidence="5 6">ATCC 30894</strain>
    </source>
</reference>
<proteinExistence type="inferred from homology"/>
<dbReference type="EMBL" id="VFQX01000007">
    <property type="protein sequence ID" value="KAF0982832.1"/>
    <property type="molecule type" value="Genomic_DNA"/>
</dbReference>
<accession>A0A6A5C7I0</accession>
<dbReference type="VEuPathDB" id="AmoebaDB:FDP41_010811"/>
<dbReference type="VEuPathDB" id="AmoebaDB:NfTy_014900"/>
<dbReference type="PANTHER" id="PTHR13091">
    <property type="entry name" value="AMPLIFIED IN BREAST CANCER 2-RELATED"/>
    <property type="match status" value="1"/>
</dbReference>
<dbReference type="InterPro" id="IPR019354">
    <property type="entry name" value="SMG8-like"/>
</dbReference>
<dbReference type="OMA" id="FIQVHTM"/>
<comment type="similarity">
    <text evidence="1">Belongs to the SMG8 family.</text>
</comment>
<feature type="region of interest" description="Disordered" evidence="4">
    <location>
        <begin position="56"/>
        <end position="85"/>
    </location>
</feature>
<dbReference type="GO" id="GO:0000184">
    <property type="term" value="P:nuclear-transcribed mRNA catabolic process, nonsense-mediated decay"/>
    <property type="evidence" value="ECO:0007669"/>
    <property type="project" value="UniProtKB-KW"/>
</dbReference>
<name>A0A6A5C7I0_NAEFO</name>
<sequence>MLKDSSQLLHHHGGGGLIQTSHLVGRTITSHHHENLKPCYYTFFSDDGTSPLQNLATASKQSKFSSPNLGSGGPTAGGGTSSIPHFISKQEKDRLKLNSKKTVSLAFIGMGNENAMEITNQILRNPIFSEKRKESFGTGHHQQSGSDGSSSFPPDHSKKHHQISIDSYHDVDQERVYLFADLMQKSEHCKTFVEQFLPSKISHASQTNNGYQNILAPNTNHAYDLEHYDDYERVLQTLLFLFQTCHMIFFIFPTSQVNGSVCSNLHQNLLSLFRTLQISKQHINSKIIDIHQEKTASSENPTMNMITTILGSGVMSSLYSPGRVLPVISFIFVQEKSQWDKMVLECQNKKESSFEDVGEYMINRMQTSLENQVRNHILKKGKFSGTDMIKTPLFMLDPQTCTFVIVDKEASETSSFSTKVSLDQSRKVLFSLSEVSDIETKKTKTASNKPKKQHDSQSESYIGTIKIVNFIQKQIDYFIKQMQAGKRFILPTSLNWYQATFAFEELFSLNNDELQKVLVEKTKDIIHPTFFFSDKRCSHALKLATENFAQKLPSAQSNNAKILEIVNDSITKYNTFACGYFTQHYYQQLQAFLQSNTPKAVSTQQSNLISYQFYPNCPVSQITVQKIGDFASMNGRNGAFRRGNQIINFIQVHTMLSRERYKRKKKKLAHEQDNEGNDTFLVALEYETPRKDYVLTLDQLCQLYKQSYPQEAASALEMVQKTNIPLFLPSNWFLTEKKSSIARLKQVTIGIPDVDLTSTFTFSPKIFVTPKPQDATSAPSASTNPPNVQPKIYPLYHVKQGIVFGRNQFVSIVLDYDSLQMNNFEDPTQILLQAGSIQIN</sequence>
<evidence type="ECO:0000256" key="3">
    <source>
        <dbReference type="ARBA" id="ARBA00029509"/>
    </source>
</evidence>